<proteinExistence type="predicted"/>
<protein>
    <submittedName>
        <fullName evidence="1">Uncharacterized protein</fullName>
    </submittedName>
</protein>
<evidence type="ECO:0000313" key="2">
    <source>
        <dbReference type="Proteomes" id="UP000786811"/>
    </source>
</evidence>
<reference evidence="1" key="1">
    <citation type="submission" date="2021-04" db="EMBL/GenBank/DDBJ databases">
        <authorList>
            <person name="Chebbi M.A.C M."/>
        </authorList>
    </citation>
    <scope>NUCLEOTIDE SEQUENCE</scope>
</reference>
<evidence type="ECO:0000313" key="1">
    <source>
        <dbReference type="EMBL" id="CAG5085090.1"/>
    </source>
</evidence>
<dbReference type="EMBL" id="CAJNRD030001118">
    <property type="protein sequence ID" value="CAG5085090.1"/>
    <property type="molecule type" value="Genomic_DNA"/>
</dbReference>
<dbReference type="AlphaFoldDB" id="A0A8J2HBJ9"/>
<name>A0A8J2HBJ9_COTCN</name>
<sequence>MLQFLNDAVFENSISKETKEFLKKKLNIIVGIDNTKIQDAYVVQGKSYTRNVLESESEALLQAGYNPDIVCIYKKMQVNGIKFCPEPEDGVEIRQFCDYFIFNEDNKKFGLIKNILQFRHNNIIITGIIVQYFEDVMGAFNSRHIREIEPSEAIRFESENTVLRPAIKMITDDAIYGVKLTNCWETD</sequence>
<comment type="caution">
    <text evidence="1">The sequence shown here is derived from an EMBL/GenBank/DDBJ whole genome shotgun (WGS) entry which is preliminary data.</text>
</comment>
<gene>
    <name evidence="1" type="ORF">HICCMSTLAB_LOCUS4272</name>
</gene>
<dbReference type="Proteomes" id="UP000786811">
    <property type="component" value="Unassembled WGS sequence"/>
</dbReference>
<keyword evidence="2" id="KW-1185">Reference proteome</keyword>
<accession>A0A8J2HBJ9</accession>
<organism evidence="1 2">
    <name type="scientific">Cotesia congregata</name>
    <name type="common">Parasitoid wasp</name>
    <name type="synonym">Apanteles congregatus</name>
    <dbReference type="NCBI Taxonomy" id="51543"/>
    <lineage>
        <taxon>Eukaryota</taxon>
        <taxon>Metazoa</taxon>
        <taxon>Ecdysozoa</taxon>
        <taxon>Arthropoda</taxon>
        <taxon>Hexapoda</taxon>
        <taxon>Insecta</taxon>
        <taxon>Pterygota</taxon>
        <taxon>Neoptera</taxon>
        <taxon>Endopterygota</taxon>
        <taxon>Hymenoptera</taxon>
        <taxon>Apocrita</taxon>
        <taxon>Ichneumonoidea</taxon>
        <taxon>Braconidae</taxon>
        <taxon>Microgastrinae</taxon>
        <taxon>Cotesia</taxon>
    </lineage>
</organism>